<feature type="compositionally biased region" description="Basic and acidic residues" evidence="4">
    <location>
        <begin position="390"/>
        <end position="399"/>
    </location>
</feature>
<keyword evidence="3" id="KW-0233">DNA recombination</keyword>
<name>A0A1G9HL01_9PSEU</name>
<dbReference type="Gene3D" id="1.10.443.10">
    <property type="entry name" value="Intergrase catalytic core"/>
    <property type="match status" value="1"/>
</dbReference>
<dbReference type="PROSITE" id="PS51898">
    <property type="entry name" value="TYR_RECOMBINASE"/>
    <property type="match status" value="1"/>
</dbReference>
<sequence length="409" mass="45896">MTATWVQGSPWRVTARYPVVLWHVHYVPAVIFQAERAISPTDGTVRWTVIDEDFVIHVESTAYLAGLRALDRSINTERVYASRLALYLSYCDKQGLDWRTPSVLVLSRFLHWLVAEPLPPRGPKASTTRYRSKGTANAVLTTVCEFLRFGAVHQWVPVEVAAQLSEPKFLKFVPAGFDTGEKGEFRTVQAKTVRFAVAQDGYEWLADDQLNRLLAVTTRARDRFLVSLLVCTGVRIGEALGLRREDMHFLARADCLGCQVTGAHVHVRRRMNPNGALAKSRFARSIPVTDLVVAHYADYQHERDLVSEAAASDMVFVNLFRPPLGRPMGYDNAKDLFNRLALRAGFTARPHMLRHSAATSWIRAGVDRDVVQHLLGHVSQSSMEPYLHPTDQDKRDAVERVAAGRAGAR</sequence>
<proteinExistence type="inferred from homology"/>
<dbReference type="PANTHER" id="PTHR30349:SF41">
    <property type="entry name" value="INTEGRASE_RECOMBINASE PROTEIN MJ0367-RELATED"/>
    <property type="match status" value="1"/>
</dbReference>
<dbReference type="InterPro" id="IPR050090">
    <property type="entry name" value="Tyrosine_recombinase_XerCD"/>
</dbReference>
<dbReference type="SUPFAM" id="SSF56349">
    <property type="entry name" value="DNA breaking-rejoining enzymes"/>
    <property type="match status" value="1"/>
</dbReference>
<protein>
    <submittedName>
        <fullName evidence="6">Site-specific recombinase XerD</fullName>
    </submittedName>
</protein>
<reference evidence="7" key="1">
    <citation type="submission" date="2016-10" db="EMBL/GenBank/DDBJ databases">
        <authorList>
            <person name="Varghese N."/>
            <person name="Submissions S."/>
        </authorList>
    </citation>
    <scope>NUCLEOTIDE SEQUENCE [LARGE SCALE GENOMIC DNA]</scope>
    <source>
        <strain evidence="7">DSM 44796</strain>
    </source>
</reference>
<dbReference type="EMBL" id="FNET01000009">
    <property type="protein sequence ID" value="SDL13183.1"/>
    <property type="molecule type" value="Genomic_DNA"/>
</dbReference>
<dbReference type="Gene3D" id="1.10.150.130">
    <property type="match status" value="1"/>
</dbReference>
<gene>
    <name evidence="6" type="ORF">SAMN04488074_10989</name>
</gene>
<dbReference type="PANTHER" id="PTHR30349">
    <property type="entry name" value="PHAGE INTEGRASE-RELATED"/>
    <property type="match status" value="1"/>
</dbReference>
<evidence type="ECO:0000256" key="2">
    <source>
        <dbReference type="ARBA" id="ARBA00023125"/>
    </source>
</evidence>
<dbReference type="GO" id="GO:0003677">
    <property type="term" value="F:DNA binding"/>
    <property type="evidence" value="ECO:0007669"/>
    <property type="project" value="UniProtKB-KW"/>
</dbReference>
<dbReference type="Proteomes" id="UP000199682">
    <property type="component" value="Unassembled WGS sequence"/>
</dbReference>
<evidence type="ECO:0000256" key="4">
    <source>
        <dbReference type="SAM" id="MobiDB-lite"/>
    </source>
</evidence>
<dbReference type="GO" id="GO:0015074">
    <property type="term" value="P:DNA integration"/>
    <property type="evidence" value="ECO:0007669"/>
    <property type="project" value="InterPro"/>
</dbReference>
<organism evidence="6 7">
    <name type="scientific">Lentzea albidocapillata subsp. violacea</name>
    <dbReference type="NCBI Taxonomy" id="128104"/>
    <lineage>
        <taxon>Bacteria</taxon>
        <taxon>Bacillati</taxon>
        <taxon>Actinomycetota</taxon>
        <taxon>Actinomycetes</taxon>
        <taxon>Pseudonocardiales</taxon>
        <taxon>Pseudonocardiaceae</taxon>
        <taxon>Lentzea</taxon>
    </lineage>
</organism>
<dbReference type="InterPro" id="IPR011010">
    <property type="entry name" value="DNA_brk_join_enz"/>
</dbReference>
<dbReference type="InterPro" id="IPR013762">
    <property type="entry name" value="Integrase-like_cat_sf"/>
</dbReference>
<dbReference type="Pfam" id="PF00589">
    <property type="entry name" value="Phage_integrase"/>
    <property type="match status" value="1"/>
</dbReference>
<evidence type="ECO:0000259" key="5">
    <source>
        <dbReference type="PROSITE" id="PS51898"/>
    </source>
</evidence>
<feature type="region of interest" description="Disordered" evidence="4">
    <location>
        <begin position="382"/>
        <end position="409"/>
    </location>
</feature>
<evidence type="ECO:0000313" key="6">
    <source>
        <dbReference type="EMBL" id="SDL13183.1"/>
    </source>
</evidence>
<evidence type="ECO:0000313" key="7">
    <source>
        <dbReference type="Proteomes" id="UP000199682"/>
    </source>
</evidence>
<feature type="compositionally biased region" description="Low complexity" evidence="4">
    <location>
        <begin position="400"/>
        <end position="409"/>
    </location>
</feature>
<dbReference type="GO" id="GO:0006310">
    <property type="term" value="P:DNA recombination"/>
    <property type="evidence" value="ECO:0007669"/>
    <property type="project" value="UniProtKB-KW"/>
</dbReference>
<accession>A0A1G9HL01</accession>
<feature type="domain" description="Tyr recombinase" evidence="5">
    <location>
        <begin position="200"/>
        <end position="399"/>
    </location>
</feature>
<dbReference type="InterPro" id="IPR002104">
    <property type="entry name" value="Integrase_catalytic"/>
</dbReference>
<evidence type="ECO:0000256" key="1">
    <source>
        <dbReference type="ARBA" id="ARBA00008857"/>
    </source>
</evidence>
<keyword evidence="2" id="KW-0238">DNA-binding</keyword>
<evidence type="ECO:0000256" key="3">
    <source>
        <dbReference type="ARBA" id="ARBA00023172"/>
    </source>
</evidence>
<comment type="similarity">
    <text evidence="1">Belongs to the 'phage' integrase family.</text>
</comment>
<dbReference type="AlphaFoldDB" id="A0A1G9HL01"/>
<dbReference type="InterPro" id="IPR010998">
    <property type="entry name" value="Integrase_recombinase_N"/>
</dbReference>